<accession>A0ABV7LSS6</accession>
<proteinExistence type="predicted"/>
<organism evidence="4 5">
    <name type="scientific">Litchfieldella rifensis</name>
    <dbReference type="NCBI Taxonomy" id="762643"/>
    <lineage>
        <taxon>Bacteria</taxon>
        <taxon>Pseudomonadati</taxon>
        <taxon>Pseudomonadota</taxon>
        <taxon>Gammaproteobacteria</taxon>
        <taxon>Oceanospirillales</taxon>
        <taxon>Halomonadaceae</taxon>
        <taxon>Litchfieldella</taxon>
    </lineage>
</organism>
<reference evidence="5" key="1">
    <citation type="journal article" date="2019" name="Int. J. Syst. Evol. Microbiol.">
        <title>The Global Catalogue of Microorganisms (GCM) 10K type strain sequencing project: providing services to taxonomists for standard genome sequencing and annotation.</title>
        <authorList>
            <consortium name="The Broad Institute Genomics Platform"/>
            <consortium name="The Broad Institute Genome Sequencing Center for Infectious Disease"/>
            <person name="Wu L."/>
            <person name="Ma J."/>
        </authorList>
    </citation>
    <scope>NUCLEOTIDE SEQUENCE [LARGE SCALE GENOMIC DNA]</scope>
    <source>
        <strain evidence="5">CECT 7698</strain>
    </source>
</reference>
<evidence type="ECO:0000256" key="3">
    <source>
        <dbReference type="SAM" id="Phobius"/>
    </source>
</evidence>
<keyword evidence="3" id="KW-0812">Transmembrane</keyword>
<evidence type="ECO:0000256" key="2">
    <source>
        <dbReference type="SAM" id="MobiDB-lite"/>
    </source>
</evidence>
<sequence>MAERPEEERLSPPIVPDAEASVTAHRWRYPPPPRLWPLWCLVLLLCMALGGFAYLAWLERQAMLEEVHRLEGQLSNVHARFDTLDDERLGGVDTLEARLETLADNQRSLRERVEEQERLLDSVRQASVDDSELASLTQRLDDLSAGLDTLESVVTATRNSLDALERAGDEGRAALATRLSGLDAAQRRHDERLENTEENQTAIRQTQRDHERRLEHTEDTHAELRQAQRELEERVAAIPTLDPDRQQRLEQELETLISTVEALEEQRNNDREALEALRSRLNSSEAALTELRQNQVALSARLEALQGP</sequence>
<dbReference type="Gene3D" id="1.20.5.340">
    <property type="match status" value="1"/>
</dbReference>
<keyword evidence="1" id="KW-0175">Coiled coil</keyword>
<feature type="region of interest" description="Disordered" evidence="2">
    <location>
        <begin position="190"/>
        <end position="219"/>
    </location>
</feature>
<keyword evidence="3" id="KW-0472">Membrane</keyword>
<dbReference type="EMBL" id="JBHRUG010000031">
    <property type="protein sequence ID" value="MFC3285320.1"/>
    <property type="molecule type" value="Genomic_DNA"/>
</dbReference>
<comment type="caution">
    <text evidence="4">The sequence shown here is derived from an EMBL/GenBank/DDBJ whole genome shotgun (WGS) entry which is preliminary data.</text>
</comment>
<evidence type="ECO:0000313" key="5">
    <source>
        <dbReference type="Proteomes" id="UP001595579"/>
    </source>
</evidence>
<evidence type="ECO:0000256" key="1">
    <source>
        <dbReference type="SAM" id="Coils"/>
    </source>
</evidence>
<feature type="compositionally biased region" description="Basic and acidic residues" evidence="2">
    <location>
        <begin position="206"/>
        <end position="219"/>
    </location>
</feature>
<dbReference type="RefSeq" id="WP_386776093.1">
    <property type="nucleotide sequence ID" value="NZ_JBHRUG010000031.1"/>
</dbReference>
<feature type="coiled-coil region" evidence="1">
    <location>
        <begin position="92"/>
        <end position="167"/>
    </location>
</feature>
<evidence type="ECO:0000313" key="4">
    <source>
        <dbReference type="EMBL" id="MFC3285320.1"/>
    </source>
</evidence>
<dbReference type="SUPFAM" id="SSF57997">
    <property type="entry name" value="Tropomyosin"/>
    <property type="match status" value="1"/>
</dbReference>
<dbReference type="Proteomes" id="UP001595579">
    <property type="component" value="Unassembled WGS sequence"/>
</dbReference>
<evidence type="ECO:0008006" key="6">
    <source>
        <dbReference type="Google" id="ProtNLM"/>
    </source>
</evidence>
<keyword evidence="3" id="KW-1133">Transmembrane helix</keyword>
<name>A0ABV7LSS6_9GAMM</name>
<keyword evidence="5" id="KW-1185">Reference proteome</keyword>
<gene>
    <name evidence="4" type="ORF">ACFOEV_17110</name>
</gene>
<protein>
    <recommendedName>
        <fullName evidence="6">Chromosome partition protein Smc</fullName>
    </recommendedName>
</protein>
<feature type="transmembrane region" description="Helical" evidence="3">
    <location>
        <begin position="36"/>
        <end position="57"/>
    </location>
</feature>